<sequence>MDTRRSSSEGTADQDHPPSSPAPAPSSPDVQSSSRSPLSGLRLLSAAASSSGSGAQDHGPASTALHSCVACWQAANAPTVHLDRPGPDLIEIRASIQAIQASLRVVKDSVARDSTIDELREEHSCLQRAHTISRRHATELHLQIESAGATAQAFSQFCQDRHDRLQRRLERANELLALRDVDVTNLEENLAHTEDRLQEQKRQRVEAEDLIEQLRHQVHDLESQIAALSSHPDLGSAPPPALSRRLVARDRELHELNVAHSALQQRCLALEQSEEALSEAASQLRRQIDALNRRVSRLREERDSLQESLRDAQLRRQRAEEMRQMESERVIKRRAELQAQAAHVVSMRASIARLEEQTSQWRTTSLENERLLQAAQRAIAEHNQDREALRQDRDSIARDRDSIARNRDSLMQDRDALAQDREVIVSDYLRLQERYSNAYRRMWAIATAMGQDVHLPAPSSFATYSPASSAITGRAHKSQRTDASASAPRDVLDLRPQSPIRKNYPSGDSAQIDDSMSTASDDGNRDTPAEIDRPPESSKGSDISPSSDSEPQGMEPEIAPQNVSDTTLPEIAGSDRREVTEEKEEAEDDDTDDEVLSALSRSRSSLRRQGSLTPRRRTLQPIVDVDGDGDSSSGSSSGNGGSERSGAGSVGSSPRDHVGGDPAVGDLDGATEADEIDDSPLFPTFVLRRLWIPGVCARIFRQPDIIPWDVYAVSSLRVSEIDVQTLSALLTIVSEWLFPAIDPASHPLPDSYEDLITGATVGALMDTSPWSKLSNGEAPLTFIPAVSGRRLPPNFVQDYLELEERHLQSYWESTHFLPISEAMCSADPALSAYHEQRRQRRSRAGAAWRRFLTKDVIPALRHRQCDLDILLDPFFLHFPKSQVTKHWFPTLDGGASSLAEAADVLDLEEPWRLQFRQNPQDHPAMRIARLRDKFLDPRHVQPPASVAL</sequence>
<dbReference type="Gene3D" id="1.10.287.1490">
    <property type="match status" value="1"/>
</dbReference>
<gene>
    <name evidence="3" type="ORF">Pfra01_000177500</name>
</gene>
<keyword evidence="4" id="KW-1185">Reference proteome</keyword>
<dbReference type="AlphaFoldDB" id="A0A9W6TRV8"/>
<proteinExistence type="predicted"/>
<feature type="coiled-coil region" evidence="1">
    <location>
        <begin position="372"/>
        <end position="399"/>
    </location>
</feature>
<dbReference type="EMBL" id="BSXT01000142">
    <property type="protein sequence ID" value="GMF18836.1"/>
    <property type="molecule type" value="Genomic_DNA"/>
</dbReference>
<feature type="compositionally biased region" description="Low complexity" evidence="2">
    <location>
        <begin position="27"/>
        <end position="39"/>
    </location>
</feature>
<organism evidence="3 4">
    <name type="scientific">Phytophthora fragariaefolia</name>
    <dbReference type="NCBI Taxonomy" id="1490495"/>
    <lineage>
        <taxon>Eukaryota</taxon>
        <taxon>Sar</taxon>
        <taxon>Stramenopiles</taxon>
        <taxon>Oomycota</taxon>
        <taxon>Peronosporomycetes</taxon>
        <taxon>Peronosporales</taxon>
        <taxon>Peronosporaceae</taxon>
        <taxon>Phytophthora</taxon>
    </lineage>
</organism>
<feature type="region of interest" description="Disordered" evidence="2">
    <location>
        <begin position="1"/>
        <end position="39"/>
    </location>
</feature>
<feature type="compositionally biased region" description="Acidic residues" evidence="2">
    <location>
        <begin position="581"/>
        <end position="595"/>
    </location>
</feature>
<evidence type="ECO:0000256" key="2">
    <source>
        <dbReference type="SAM" id="MobiDB-lite"/>
    </source>
</evidence>
<feature type="region of interest" description="Disordered" evidence="2">
    <location>
        <begin position="470"/>
        <end position="675"/>
    </location>
</feature>
<reference evidence="3" key="1">
    <citation type="submission" date="2023-04" db="EMBL/GenBank/DDBJ databases">
        <title>Phytophthora fragariaefolia NBRC 109709.</title>
        <authorList>
            <person name="Ichikawa N."/>
            <person name="Sato H."/>
            <person name="Tonouchi N."/>
        </authorList>
    </citation>
    <scope>NUCLEOTIDE SEQUENCE</scope>
    <source>
        <strain evidence="3">NBRC 109709</strain>
    </source>
</reference>
<feature type="compositionally biased region" description="Low complexity" evidence="2">
    <location>
        <begin position="596"/>
        <end position="612"/>
    </location>
</feature>
<accession>A0A9W6TRV8</accession>
<feature type="compositionally biased region" description="Low complexity" evidence="2">
    <location>
        <begin position="537"/>
        <end position="551"/>
    </location>
</feature>
<evidence type="ECO:0000256" key="1">
    <source>
        <dbReference type="SAM" id="Coils"/>
    </source>
</evidence>
<feature type="compositionally biased region" description="Polar residues" evidence="2">
    <location>
        <begin position="506"/>
        <end position="521"/>
    </location>
</feature>
<evidence type="ECO:0000313" key="4">
    <source>
        <dbReference type="Proteomes" id="UP001165121"/>
    </source>
</evidence>
<evidence type="ECO:0000313" key="3">
    <source>
        <dbReference type="EMBL" id="GMF18836.1"/>
    </source>
</evidence>
<dbReference type="Proteomes" id="UP001165121">
    <property type="component" value="Unassembled WGS sequence"/>
</dbReference>
<dbReference type="OrthoDB" id="129638at2759"/>
<feature type="coiled-coil region" evidence="1">
    <location>
        <begin position="155"/>
        <end position="231"/>
    </location>
</feature>
<feature type="coiled-coil region" evidence="1">
    <location>
        <begin position="267"/>
        <end position="329"/>
    </location>
</feature>
<feature type="compositionally biased region" description="Basic and acidic residues" evidence="2">
    <location>
        <begin position="522"/>
        <end position="536"/>
    </location>
</feature>
<comment type="caution">
    <text evidence="3">The sequence shown here is derived from an EMBL/GenBank/DDBJ whole genome shotgun (WGS) entry which is preliminary data.</text>
</comment>
<name>A0A9W6TRV8_9STRA</name>
<keyword evidence="1" id="KW-0175">Coiled coil</keyword>
<protein>
    <submittedName>
        <fullName evidence="3">Unnamed protein product</fullName>
    </submittedName>
</protein>